<dbReference type="InterPro" id="IPR036047">
    <property type="entry name" value="F-box-like_dom_sf"/>
</dbReference>
<evidence type="ECO:0000259" key="1">
    <source>
        <dbReference type="PROSITE" id="PS50181"/>
    </source>
</evidence>
<reference evidence="3" key="1">
    <citation type="journal article" date="2016" name="Nature">
        <title>The genome of the seagrass Zostera marina reveals angiosperm adaptation to the sea.</title>
        <authorList>
            <person name="Olsen J.L."/>
            <person name="Rouze P."/>
            <person name="Verhelst B."/>
            <person name="Lin Y.-C."/>
            <person name="Bayer T."/>
            <person name="Collen J."/>
            <person name="Dattolo E."/>
            <person name="De Paoli E."/>
            <person name="Dittami S."/>
            <person name="Maumus F."/>
            <person name="Michel G."/>
            <person name="Kersting A."/>
            <person name="Lauritano C."/>
            <person name="Lohaus R."/>
            <person name="Toepel M."/>
            <person name="Tonon T."/>
            <person name="Vanneste K."/>
            <person name="Amirebrahimi M."/>
            <person name="Brakel J."/>
            <person name="Bostroem C."/>
            <person name="Chovatia M."/>
            <person name="Grimwood J."/>
            <person name="Jenkins J.W."/>
            <person name="Jueterbock A."/>
            <person name="Mraz A."/>
            <person name="Stam W.T."/>
            <person name="Tice H."/>
            <person name="Bornberg-Bauer E."/>
            <person name="Green P.J."/>
            <person name="Pearson G.A."/>
            <person name="Procaccini G."/>
            <person name="Duarte C.M."/>
            <person name="Schmutz J."/>
            <person name="Reusch T.B.H."/>
            <person name="Van de Peer Y."/>
        </authorList>
    </citation>
    <scope>NUCLEOTIDE SEQUENCE [LARGE SCALE GENOMIC DNA]</scope>
    <source>
        <strain evidence="3">cv. Finnish</strain>
    </source>
</reference>
<dbReference type="SUPFAM" id="SSF81383">
    <property type="entry name" value="F-box domain"/>
    <property type="match status" value="1"/>
</dbReference>
<dbReference type="OrthoDB" id="1433187at2759"/>
<feature type="domain" description="F-box" evidence="1">
    <location>
        <begin position="3"/>
        <end position="46"/>
    </location>
</feature>
<sequence length="374" mass="44288">MMSQNDFYIPEELTMNILSFLPTKEICKNRILCKSILENSKFWKFHQLHSSRVRNKFGGVIVNCNYDCKYDYEGPCFNFFEHVEYQMFPEGFVLPNDGNKILGCSDGLLIYINHHQWLKIDDVINYHEYDEYHYFEYGIPHIYIVNPMNKDHVRYISYPPSTCRYMDFVRAEIMFDEEEKFENYKLICFATTNEWNENNLRFNSCEVGVCDDVGIFVYCSKKSTWTVTKYSQLDVVNRLHINPDTHIVLIAKTLYFVTKAPSFTVNPFIFGITIDDNGVDMKTIRKISLPSGIDINHRSSMDIAHWRKGEKNPTLCLVVLENDMFRIWIMNDLNNLVWRKQSIDISIETMGFSPRVSRRYIQEFMIINDDVDFL</sequence>
<dbReference type="InterPro" id="IPR050796">
    <property type="entry name" value="SCF_F-box_component"/>
</dbReference>
<dbReference type="PANTHER" id="PTHR31672">
    <property type="entry name" value="BNACNNG10540D PROTEIN"/>
    <property type="match status" value="1"/>
</dbReference>
<evidence type="ECO:0000313" key="3">
    <source>
        <dbReference type="Proteomes" id="UP000036987"/>
    </source>
</evidence>
<dbReference type="InterPro" id="IPR001810">
    <property type="entry name" value="F-box_dom"/>
</dbReference>
<dbReference type="PANTHER" id="PTHR31672:SF13">
    <property type="entry name" value="F-BOX PROTEIN CPR30-LIKE"/>
    <property type="match status" value="1"/>
</dbReference>
<dbReference type="AlphaFoldDB" id="A0A0K9PZE4"/>
<dbReference type="EMBL" id="LFYR01000338">
    <property type="protein sequence ID" value="KMZ74391.1"/>
    <property type="molecule type" value="Genomic_DNA"/>
</dbReference>
<proteinExistence type="predicted"/>
<evidence type="ECO:0000313" key="2">
    <source>
        <dbReference type="EMBL" id="KMZ74391.1"/>
    </source>
</evidence>
<dbReference type="Proteomes" id="UP000036987">
    <property type="component" value="Unassembled WGS sequence"/>
</dbReference>
<organism evidence="2 3">
    <name type="scientific">Zostera marina</name>
    <name type="common">Eelgrass</name>
    <dbReference type="NCBI Taxonomy" id="29655"/>
    <lineage>
        <taxon>Eukaryota</taxon>
        <taxon>Viridiplantae</taxon>
        <taxon>Streptophyta</taxon>
        <taxon>Embryophyta</taxon>
        <taxon>Tracheophyta</taxon>
        <taxon>Spermatophyta</taxon>
        <taxon>Magnoliopsida</taxon>
        <taxon>Liliopsida</taxon>
        <taxon>Zosteraceae</taxon>
        <taxon>Zostera</taxon>
    </lineage>
</organism>
<dbReference type="PROSITE" id="PS50181">
    <property type="entry name" value="FBOX"/>
    <property type="match status" value="1"/>
</dbReference>
<gene>
    <name evidence="2" type="ORF">ZOSMA_12G00780</name>
</gene>
<comment type="caution">
    <text evidence="2">The sequence shown here is derived from an EMBL/GenBank/DDBJ whole genome shotgun (WGS) entry which is preliminary data.</text>
</comment>
<name>A0A0K9PZE4_ZOSMR</name>
<accession>A0A0K9PZE4</accession>
<keyword evidence="3" id="KW-1185">Reference proteome</keyword>
<protein>
    <recommendedName>
        <fullName evidence="1">F-box domain-containing protein</fullName>
    </recommendedName>
</protein>